<dbReference type="GO" id="GO:0000032">
    <property type="term" value="P:cell wall mannoprotein biosynthetic process"/>
    <property type="evidence" value="ECO:0007669"/>
    <property type="project" value="TreeGrafter"/>
</dbReference>
<organism evidence="4 5">
    <name type="scientific">Psilocybe cyanescens</name>
    <dbReference type="NCBI Taxonomy" id="93625"/>
    <lineage>
        <taxon>Eukaryota</taxon>
        <taxon>Fungi</taxon>
        <taxon>Dikarya</taxon>
        <taxon>Basidiomycota</taxon>
        <taxon>Agaricomycotina</taxon>
        <taxon>Agaricomycetes</taxon>
        <taxon>Agaricomycetidae</taxon>
        <taxon>Agaricales</taxon>
        <taxon>Agaricineae</taxon>
        <taxon>Strophariaceae</taxon>
        <taxon>Psilocybe</taxon>
    </lineage>
</organism>
<dbReference type="Pfam" id="PF01793">
    <property type="entry name" value="Glyco_transf_15"/>
    <property type="match status" value="1"/>
</dbReference>
<evidence type="ECO:0000313" key="5">
    <source>
        <dbReference type="Proteomes" id="UP000283269"/>
    </source>
</evidence>
<accession>A0A409XK22</accession>
<dbReference type="GO" id="GO:0006487">
    <property type="term" value="P:protein N-linked glycosylation"/>
    <property type="evidence" value="ECO:0007669"/>
    <property type="project" value="TreeGrafter"/>
</dbReference>
<dbReference type="FunFam" id="3.90.550.10:FF:000051">
    <property type="entry name" value="Alpha-1,2-mannosyltransferase (Ktr4)"/>
    <property type="match status" value="1"/>
</dbReference>
<evidence type="ECO:0000256" key="1">
    <source>
        <dbReference type="ARBA" id="ARBA00007677"/>
    </source>
</evidence>
<dbReference type="FunCoup" id="A0A409XK22">
    <property type="interactions" value="121"/>
</dbReference>
<name>A0A409XK22_PSICY</name>
<dbReference type="EMBL" id="NHYD01001476">
    <property type="protein sequence ID" value="PPQ91104.1"/>
    <property type="molecule type" value="Genomic_DNA"/>
</dbReference>
<dbReference type="AlphaFoldDB" id="A0A409XK22"/>
<feature type="active site" description="Nucleophile" evidence="3">
    <location>
        <position position="291"/>
    </location>
</feature>
<keyword evidence="5" id="KW-1185">Reference proteome</keyword>
<keyword evidence="2" id="KW-0808">Transferase</keyword>
<evidence type="ECO:0000313" key="4">
    <source>
        <dbReference type="EMBL" id="PPQ91104.1"/>
    </source>
</evidence>
<protein>
    <recommendedName>
        <fullName evidence="6">Glycosyltransferase family 15 protein</fullName>
    </recommendedName>
</protein>
<dbReference type="STRING" id="93625.A0A409XK22"/>
<dbReference type="SUPFAM" id="SSF53448">
    <property type="entry name" value="Nucleotide-diphospho-sugar transferases"/>
    <property type="match status" value="1"/>
</dbReference>
<dbReference type="InParanoid" id="A0A409XK22"/>
<reference evidence="4 5" key="1">
    <citation type="journal article" date="2018" name="Evol. Lett.">
        <title>Horizontal gene cluster transfer increased hallucinogenic mushroom diversity.</title>
        <authorList>
            <person name="Reynolds H.T."/>
            <person name="Vijayakumar V."/>
            <person name="Gluck-Thaler E."/>
            <person name="Korotkin H.B."/>
            <person name="Matheny P.B."/>
            <person name="Slot J.C."/>
        </authorList>
    </citation>
    <scope>NUCLEOTIDE SEQUENCE [LARGE SCALE GENOMIC DNA]</scope>
    <source>
        <strain evidence="4 5">2631</strain>
    </source>
</reference>
<dbReference type="InterPro" id="IPR002685">
    <property type="entry name" value="Glyco_trans_15"/>
</dbReference>
<sequence>MKVLANSPVRIAASVLGLVILLHFLATFTHDGYARATSIQRFATSTAVEKIVTPHQDPENSPVYTRVNATFVILCRNDQLWDTIRSVREIEDKFNHKYHYPYVFLNEVPFDEEFKYRLKTMASSTTEFGLIPREHWFQPDWIDEDKASKSRDKMQSENIIYGGSLSYRNMCRFNSGFFFRHPLMEKYKWYWRIEPDVHFHCNILIDPFRYMEEHNKVYAFTISMVEYEATIPTLWGHVKGRIPCRLFAFCVLDFIKLHPEFVEKKTLWASYQTMAPGIGTICAIVLWSNFEIANMEFWRGEAYMKFFEYLDSQGGFYYERWGDAPVHSIAAALFASRDQIHFFDEIGYEHAPYTHCPKEGDNWARGKCTCKPDNNFDFDGISCLNKFQNFMKQA</sequence>
<comment type="similarity">
    <text evidence="1">Belongs to the glycosyltransferase 15 family.</text>
</comment>
<dbReference type="InterPro" id="IPR029044">
    <property type="entry name" value="Nucleotide-diphossugar_trans"/>
</dbReference>
<dbReference type="PANTHER" id="PTHR31121:SF6">
    <property type="entry name" value="ALPHA-1,2 MANNOSYLTRANSFERASE KTR1"/>
    <property type="match status" value="1"/>
</dbReference>
<evidence type="ECO:0000256" key="3">
    <source>
        <dbReference type="PIRSR" id="PIRSR018153-1"/>
    </source>
</evidence>
<dbReference type="GO" id="GO:0000026">
    <property type="term" value="F:alpha-1,2-mannosyltransferase activity"/>
    <property type="evidence" value="ECO:0007669"/>
    <property type="project" value="TreeGrafter"/>
</dbReference>
<dbReference type="Gene3D" id="3.90.550.10">
    <property type="entry name" value="Spore Coat Polysaccharide Biosynthesis Protein SpsA, Chain A"/>
    <property type="match status" value="1"/>
</dbReference>
<comment type="caution">
    <text evidence="4">The sequence shown here is derived from an EMBL/GenBank/DDBJ whole genome shotgun (WGS) entry which is preliminary data.</text>
</comment>
<dbReference type="PANTHER" id="PTHR31121">
    <property type="entry name" value="ALPHA-1,2 MANNOSYLTRANSFERASE KTR1"/>
    <property type="match status" value="1"/>
</dbReference>
<dbReference type="PIRSF" id="PIRSF018153">
    <property type="entry name" value="Glyco_trans_15"/>
    <property type="match status" value="1"/>
</dbReference>
<dbReference type="OrthoDB" id="439943at2759"/>
<evidence type="ECO:0008006" key="6">
    <source>
        <dbReference type="Google" id="ProtNLM"/>
    </source>
</evidence>
<proteinExistence type="inferred from homology"/>
<evidence type="ECO:0000256" key="2">
    <source>
        <dbReference type="ARBA" id="ARBA00022679"/>
    </source>
</evidence>
<dbReference type="Proteomes" id="UP000283269">
    <property type="component" value="Unassembled WGS sequence"/>
</dbReference>
<gene>
    <name evidence="4" type="ORF">CVT25_013142</name>
</gene>
<dbReference type="GO" id="GO:0005794">
    <property type="term" value="C:Golgi apparatus"/>
    <property type="evidence" value="ECO:0007669"/>
    <property type="project" value="TreeGrafter"/>
</dbReference>
<dbReference type="GO" id="GO:0016020">
    <property type="term" value="C:membrane"/>
    <property type="evidence" value="ECO:0007669"/>
    <property type="project" value="InterPro"/>
</dbReference>